<dbReference type="PRINTS" id="PR00819">
    <property type="entry name" value="CBXCFQXSUPER"/>
</dbReference>
<evidence type="ECO:0000259" key="6">
    <source>
        <dbReference type="SMART" id="SM00382"/>
    </source>
</evidence>
<dbReference type="GO" id="GO:0005524">
    <property type="term" value="F:ATP binding"/>
    <property type="evidence" value="ECO:0007669"/>
    <property type="project" value="UniProtKB-KW"/>
</dbReference>
<feature type="region of interest" description="Disordered" evidence="5">
    <location>
        <begin position="884"/>
        <end position="905"/>
    </location>
</feature>
<comment type="similarity">
    <text evidence="1">Belongs to the CbxX/CfxQ family.</text>
</comment>
<feature type="region of interest" description="Disordered" evidence="5">
    <location>
        <begin position="1501"/>
        <end position="1530"/>
    </location>
</feature>
<feature type="compositionally biased region" description="Polar residues" evidence="5">
    <location>
        <begin position="884"/>
        <end position="893"/>
    </location>
</feature>
<reference evidence="7" key="1">
    <citation type="submission" date="2022-10" db="EMBL/GenBank/DDBJ databases">
        <authorList>
            <person name="Chen Y."/>
            <person name="Dougan E. K."/>
            <person name="Chan C."/>
            <person name="Rhodes N."/>
            <person name="Thang M."/>
        </authorList>
    </citation>
    <scope>NUCLEOTIDE SEQUENCE</scope>
</reference>
<dbReference type="OrthoDB" id="422977at2759"/>
<keyword evidence="4" id="KW-0175">Coiled coil</keyword>
<comment type="caution">
    <text evidence="7">The sequence shown here is derived from an EMBL/GenBank/DDBJ whole genome shotgun (WGS) entry which is preliminary data.</text>
</comment>
<sequence>MVLTEAEKAARAKAEKEALAAKKAEKERIEAEIRADRDMFNAVKSTAKEEKPEAAPKLLIRLRYAVDGKKGRKPLEVDGTPSTVSLFHFYQAIEEQFHVAPPKQILQPADESTFPVEPRAEALPAYNSFSSMEAFPSLEALGVRNGQEIFLSVNEAPAAPAVKPSSPRVATPSLPPGGEDPAYAPGPAEPPAVQPVQPVQPPVRPPQPAQPAQPAPTPPTAPKPAGASSSVRYSDEHKLKFLWRSIEEKKLALTKARELREYNEVQRVRESPETDRLAALLLWQTGEQEFYCRMKADLDRAVGLQPVKEFIVQRLRDAAGRHVLKEGKQPRRHVLISGAFGVGKHVAAELIGRLFGLLNNQLVAQVRVGSKVRLAAWQDPKNRGALLSKNDVGIVTEEMPHGSPEPLKVKGPSGRVGNYRADELVAEQDLLNTITELKDLLDPKTGKLRVADRSCFYMRLGGALTEQDAEILEQVLDVGSVVIMAGPPEVVEANMQLSAFRRRQPDLLTLPTLSVNDVANLIAMEVEKRGYEGVGEGDVGTRQLITVLEHIVAQRFDEKLIREKNGHLARDVLDLAISRKNDRTWQESLDSAERFRLTPMDFGLDVLTAEQRERRMREVEAEVAQLVGWGSEEDVGSARQFFSQLRRQLGQAPRGSGWSAAACGGAGALQGALHMPRALWVSANPGSGRETFVRLATCFLRAAGAISREEVTWVDAQEIGDKGDPTELIAARMAAAEHGCLAIKDVDALVDSREAVRALAAALGNVDGAGSGTTLFVVLGTQQGLARIARMEPALEARFPTTVQIPDFLATELVQFMEISASRLPSGALAFEDQLAPRLAEHLIEVYGGGGQGKELGERGNLALARRLLQRAVQNRITRLFNSIQEGESPNDTPESEHLTKEDFEVGAPIGEGREQKDAIDEEVGNLIGMTKAKEWFAQVRQKVAFVEQTGTRSDLRVCLNIIITGNPGTGKTTFARLLARFFHTYGVLPKDSFVEKNGLELKAEFMGGTAPRVKAAVQEAMGGCLFLDEAYALMDSAAGVGGAGDAFSQEALRTLLTEVENHRTNLMVVLAGYKEKMGRLMRAEEGLARRFPNRLHLDDYTPAELGEICEMCARHRHQREFEPGLREKLEKHIENFYWRDIAQQNAGLSVNLTEKALDRQIVRIVSKYPEAFAQMSRIAGTASAPSDGPSLMRQRSGVSIQQVKAEVAVFTAADFGIEERPTMGDPEMRKRVQQEVERLTGMANVKAFFKELSRTVAFVERGGDPRVLQTSLNLRLTGNPGTGKTTVARLIGRYLYAHGVLPRDTFVERNALALKGQFVGQTAPTVAEAVRDAMGGCLFIDEAYALADRGGDKFSGEVIRTLLTEVENHRTGLLVVLAGYADKMDVLMDADPGLRRRFSLVLQLEDYSPEELAEICEHAAQDRFNLIFAPGLVDALAQHIRSQHGSEISQHNGGLAVTLAERAFRRLATRLGDPQSQQAVSGRQCRELIAEDFLIGLPQEALRKTRPPDLPSPGGETGRARQPKRTRPAWQEAVGSLAREMAQELLRGMEGAMDDPLDEDMPGDSGPSADRVKAVAKAVAKGKNRERPKEEVKEEEKLPQQEGEKVVEEMSTLDALECLGLCPANFEWFELNVANPPAENCGICNYRLADGYRCGGGTHYVCMGCIDAYKTTYTK</sequence>
<feature type="region of interest" description="Disordered" evidence="5">
    <location>
        <begin position="158"/>
        <end position="232"/>
    </location>
</feature>
<evidence type="ECO:0000313" key="8">
    <source>
        <dbReference type="EMBL" id="CAL1126697.1"/>
    </source>
</evidence>
<dbReference type="SMART" id="SM00382">
    <property type="entry name" value="AAA"/>
    <property type="match status" value="3"/>
</dbReference>
<dbReference type="GO" id="GO:0016887">
    <property type="term" value="F:ATP hydrolysis activity"/>
    <property type="evidence" value="ECO:0007669"/>
    <property type="project" value="InterPro"/>
</dbReference>
<keyword evidence="3" id="KW-0067">ATP-binding</keyword>
<dbReference type="Gene3D" id="1.10.8.60">
    <property type="match status" value="2"/>
</dbReference>
<feature type="compositionally biased region" description="Basic and acidic residues" evidence="5">
    <location>
        <begin position="1584"/>
        <end position="1604"/>
    </location>
</feature>
<evidence type="ECO:0000313" key="10">
    <source>
        <dbReference type="Proteomes" id="UP001152797"/>
    </source>
</evidence>
<dbReference type="PANTHER" id="PTHR43392:SF2">
    <property type="entry name" value="AAA-TYPE ATPASE FAMILY PROTEIN _ ANKYRIN REPEAT FAMILY PROTEIN"/>
    <property type="match status" value="1"/>
</dbReference>
<feature type="domain" description="AAA+ ATPase" evidence="6">
    <location>
        <begin position="958"/>
        <end position="1102"/>
    </location>
</feature>
<feature type="domain" description="AAA+ ATPase" evidence="6">
    <location>
        <begin position="1271"/>
        <end position="1407"/>
    </location>
</feature>
<evidence type="ECO:0000256" key="5">
    <source>
        <dbReference type="SAM" id="MobiDB-lite"/>
    </source>
</evidence>
<dbReference type="Gene3D" id="3.40.50.300">
    <property type="entry name" value="P-loop containing nucleotide triphosphate hydrolases"/>
    <property type="match status" value="3"/>
</dbReference>
<accession>A0A9P1BH56</accession>
<dbReference type="InterPro" id="IPR050773">
    <property type="entry name" value="CbxX/CfxQ_RuBisCO_ESX"/>
</dbReference>
<feature type="compositionally biased region" description="Pro residues" evidence="5">
    <location>
        <begin position="187"/>
        <end position="222"/>
    </location>
</feature>
<feature type="coiled-coil region" evidence="4">
    <location>
        <begin position="7"/>
        <end position="39"/>
    </location>
</feature>
<gene>
    <name evidence="7" type="ORF">C1SCF055_LOCUS1839</name>
</gene>
<evidence type="ECO:0000256" key="4">
    <source>
        <dbReference type="SAM" id="Coils"/>
    </source>
</evidence>
<dbReference type="PANTHER" id="PTHR43392">
    <property type="entry name" value="AAA-TYPE ATPASE FAMILY PROTEIN / ANKYRIN REPEAT FAMILY PROTEIN"/>
    <property type="match status" value="1"/>
</dbReference>
<evidence type="ECO:0000256" key="2">
    <source>
        <dbReference type="ARBA" id="ARBA00022741"/>
    </source>
</evidence>
<dbReference type="InterPro" id="IPR027417">
    <property type="entry name" value="P-loop_NTPase"/>
</dbReference>
<dbReference type="EMBL" id="CAMXCT020000068">
    <property type="protein sequence ID" value="CAL1126697.1"/>
    <property type="molecule type" value="Genomic_DNA"/>
</dbReference>
<feature type="compositionally biased region" description="Basic and acidic residues" evidence="5">
    <location>
        <begin position="895"/>
        <end position="904"/>
    </location>
</feature>
<keyword evidence="2" id="KW-0547">Nucleotide-binding</keyword>
<dbReference type="EMBL" id="CAMXCT030000068">
    <property type="protein sequence ID" value="CAL4760634.1"/>
    <property type="molecule type" value="Genomic_DNA"/>
</dbReference>
<evidence type="ECO:0000313" key="9">
    <source>
        <dbReference type="EMBL" id="CAL4760634.1"/>
    </source>
</evidence>
<dbReference type="InterPro" id="IPR000641">
    <property type="entry name" value="CbxX/CfxQ"/>
</dbReference>
<evidence type="ECO:0000313" key="7">
    <source>
        <dbReference type="EMBL" id="CAI3973322.1"/>
    </source>
</evidence>
<keyword evidence="10" id="KW-1185">Reference proteome</keyword>
<protein>
    <submittedName>
        <fullName evidence="9">Stage V sporulation protein K</fullName>
    </submittedName>
</protein>
<feature type="region of interest" description="Disordered" evidence="5">
    <location>
        <begin position="1581"/>
        <end position="1604"/>
    </location>
</feature>
<feature type="compositionally biased region" description="Low complexity" evidence="5">
    <location>
        <begin position="158"/>
        <end position="186"/>
    </location>
</feature>
<feature type="domain" description="AAA+ ATPase" evidence="6">
    <location>
        <begin position="330"/>
        <end position="809"/>
    </location>
</feature>
<dbReference type="InterPro" id="IPR003959">
    <property type="entry name" value="ATPase_AAA_core"/>
</dbReference>
<reference evidence="8" key="2">
    <citation type="submission" date="2024-04" db="EMBL/GenBank/DDBJ databases">
        <authorList>
            <person name="Chen Y."/>
            <person name="Shah S."/>
            <person name="Dougan E. K."/>
            <person name="Thang M."/>
            <person name="Chan C."/>
        </authorList>
    </citation>
    <scope>NUCLEOTIDE SEQUENCE [LARGE SCALE GENOMIC DNA]</scope>
</reference>
<dbReference type="Proteomes" id="UP001152797">
    <property type="component" value="Unassembled WGS sequence"/>
</dbReference>
<dbReference type="FunFam" id="3.40.50.300:FF:000216">
    <property type="entry name" value="Type VII secretion ATPase EccA"/>
    <property type="match status" value="1"/>
</dbReference>
<name>A0A9P1BH56_9DINO</name>
<dbReference type="Pfam" id="PF00004">
    <property type="entry name" value="AAA"/>
    <property type="match status" value="2"/>
</dbReference>
<dbReference type="CDD" id="cd00009">
    <property type="entry name" value="AAA"/>
    <property type="match status" value="2"/>
</dbReference>
<evidence type="ECO:0000256" key="1">
    <source>
        <dbReference type="ARBA" id="ARBA00010378"/>
    </source>
</evidence>
<dbReference type="EMBL" id="CAMXCT010000068">
    <property type="protein sequence ID" value="CAI3973322.1"/>
    <property type="molecule type" value="Genomic_DNA"/>
</dbReference>
<dbReference type="SUPFAM" id="SSF52540">
    <property type="entry name" value="P-loop containing nucleoside triphosphate hydrolases"/>
    <property type="match status" value="4"/>
</dbReference>
<organism evidence="7">
    <name type="scientific">Cladocopium goreaui</name>
    <dbReference type="NCBI Taxonomy" id="2562237"/>
    <lineage>
        <taxon>Eukaryota</taxon>
        <taxon>Sar</taxon>
        <taxon>Alveolata</taxon>
        <taxon>Dinophyceae</taxon>
        <taxon>Suessiales</taxon>
        <taxon>Symbiodiniaceae</taxon>
        <taxon>Cladocopium</taxon>
    </lineage>
</organism>
<proteinExistence type="inferred from homology"/>
<evidence type="ECO:0000256" key="3">
    <source>
        <dbReference type="ARBA" id="ARBA00022840"/>
    </source>
</evidence>
<dbReference type="InterPro" id="IPR003593">
    <property type="entry name" value="AAA+_ATPase"/>
</dbReference>